<evidence type="ECO:0000313" key="10">
    <source>
        <dbReference type="Proteomes" id="UP000251889"/>
    </source>
</evidence>
<dbReference type="EMBL" id="QMFY01000007">
    <property type="protein sequence ID" value="RAW00354.1"/>
    <property type="molecule type" value="Genomic_DNA"/>
</dbReference>
<evidence type="ECO:0000256" key="3">
    <source>
        <dbReference type="ARBA" id="ARBA00022670"/>
    </source>
</evidence>
<evidence type="ECO:0000256" key="2">
    <source>
        <dbReference type="ARBA" id="ARBA00022475"/>
    </source>
</evidence>
<reference evidence="9 10" key="1">
    <citation type="submission" date="2018-06" db="EMBL/GenBank/DDBJ databases">
        <title>Chryseolinea flavus sp. nov., a member of the phylum Bacteroidetes isolated from soil.</title>
        <authorList>
            <person name="Li Y."/>
            <person name="Wang J."/>
        </authorList>
    </citation>
    <scope>NUCLEOTIDE SEQUENCE [LARGE SCALE GENOMIC DNA]</scope>
    <source>
        <strain evidence="9 10">SDU1-6</strain>
    </source>
</reference>
<dbReference type="Proteomes" id="UP000251889">
    <property type="component" value="Unassembled WGS sequence"/>
</dbReference>
<sequence>MDHDHPLRNHHTLFQIQTIADMISSANAIRLSSMLMTLRLHHFIVSLVILAGAIAALPLSFFSATNVWMGALLLPYGLIIVSQPRFNFGYCLMAMAFGALSIVYGVRMFYFFTLAFSILTLVEFYVGRTHRLILFLLLAMSPFFNQVIGLLGFPIRILLSEWAGNLLATAGWDVHTDGNIIVMSDATFSVDQACMGLNMLAISMLMTVFMIAFHMRKFKKTISFTAVSSLFTLTFILNVASNFLRILILVVFKILPEHPLHELVGIVCLLLYILLPLYFITKWIISKLGQPLTSSQPQMPLTTKQRMVLYAVASSLFIVGIFVNLKRHDIDNAISQATIHHDRIGVHSHFRDIKMKHLDKNITKLSNNNVLLYLKPIPEFFTGDHSPLFCWQGGGYEFKKINIKNISGNTIYVGQIIKGDEKLFTAWWYSNGEIITIDQFDWRIRMMKGEHAFNLVNVTCATEQALQATITELFSSSLITLNQRSI</sequence>
<feature type="transmembrane region" description="Helical" evidence="8">
    <location>
        <begin position="264"/>
        <end position="286"/>
    </location>
</feature>
<accession>A0A364Y0N5</accession>
<feature type="transmembrane region" description="Helical" evidence="8">
    <location>
        <begin position="43"/>
        <end position="74"/>
    </location>
</feature>
<proteinExistence type="predicted"/>
<keyword evidence="7 8" id="KW-0472">Membrane</keyword>
<dbReference type="GO" id="GO:0008233">
    <property type="term" value="F:peptidase activity"/>
    <property type="evidence" value="ECO:0007669"/>
    <property type="project" value="UniProtKB-KW"/>
</dbReference>
<evidence type="ECO:0000313" key="9">
    <source>
        <dbReference type="EMBL" id="RAW00354.1"/>
    </source>
</evidence>
<keyword evidence="10" id="KW-1185">Reference proteome</keyword>
<dbReference type="AlphaFoldDB" id="A0A364Y0N5"/>
<dbReference type="InterPro" id="IPR026392">
    <property type="entry name" value="Exo/Archaeosortase_dom"/>
</dbReference>
<organism evidence="9 10">
    <name type="scientific">Pseudochryseolinea flava</name>
    <dbReference type="NCBI Taxonomy" id="2059302"/>
    <lineage>
        <taxon>Bacteria</taxon>
        <taxon>Pseudomonadati</taxon>
        <taxon>Bacteroidota</taxon>
        <taxon>Cytophagia</taxon>
        <taxon>Cytophagales</taxon>
        <taxon>Fulvivirgaceae</taxon>
        <taxon>Pseudochryseolinea</taxon>
    </lineage>
</organism>
<keyword evidence="6 8" id="KW-1133">Transmembrane helix</keyword>
<evidence type="ECO:0000256" key="4">
    <source>
        <dbReference type="ARBA" id="ARBA00022692"/>
    </source>
</evidence>
<dbReference type="GO" id="GO:0005886">
    <property type="term" value="C:plasma membrane"/>
    <property type="evidence" value="ECO:0007669"/>
    <property type="project" value="UniProtKB-SubCell"/>
</dbReference>
<name>A0A364Y0N5_9BACT</name>
<evidence type="ECO:0000256" key="8">
    <source>
        <dbReference type="SAM" id="Phobius"/>
    </source>
</evidence>
<dbReference type="Pfam" id="PF09721">
    <property type="entry name" value="Exosortase_EpsH"/>
    <property type="match status" value="1"/>
</dbReference>
<feature type="transmembrane region" description="Helical" evidence="8">
    <location>
        <begin position="307"/>
        <end position="325"/>
    </location>
</feature>
<evidence type="ECO:0000256" key="6">
    <source>
        <dbReference type="ARBA" id="ARBA00022989"/>
    </source>
</evidence>
<dbReference type="NCBIfam" id="TIGR04178">
    <property type="entry name" value="exo_archaeo"/>
    <property type="match status" value="1"/>
</dbReference>
<feature type="transmembrane region" description="Helical" evidence="8">
    <location>
        <begin position="133"/>
        <end position="159"/>
    </location>
</feature>
<dbReference type="InterPro" id="IPR019127">
    <property type="entry name" value="Exosortase"/>
</dbReference>
<keyword evidence="3" id="KW-0645">Protease</keyword>
<comment type="subcellular location">
    <subcellularLocation>
        <location evidence="1">Cell membrane</location>
        <topology evidence="1">Multi-pass membrane protein</topology>
    </subcellularLocation>
</comment>
<comment type="caution">
    <text evidence="9">The sequence shown here is derived from an EMBL/GenBank/DDBJ whole genome shotgun (WGS) entry which is preliminary data.</text>
</comment>
<keyword evidence="2" id="KW-1003">Cell membrane</keyword>
<dbReference type="NCBIfam" id="TIGR04476">
    <property type="entry name" value="exosort_XrtN"/>
    <property type="match status" value="1"/>
</dbReference>
<feature type="transmembrane region" description="Helical" evidence="8">
    <location>
        <begin position="195"/>
        <end position="215"/>
    </location>
</feature>
<dbReference type="OrthoDB" id="783041at2"/>
<dbReference type="GO" id="GO:0006508">
    <property type="term" value="P:proteolysis"/>
    <property type="evidence" value="ECO:0007669"/>
    <property type="project" value="UniProtKB-KW"/>
</dbReference>
<evidence type="ECO:0000256" key="1">
    <source>
        <dbReference type="ARBA" id="ARBA00004651"/>
    </source>
</evidence>
<gene>
    <name evidence="9" type="primary">xrtN</name>
    <name evidence="9" type="ORF">DQQ10_14975</name>
</gene>
<keyword evidence="4 8" id="KW-0812">Transmembrane</keyword>
<dbReference type="EC" id="3.4.22.-" evidence="9"/>
<evidence type="ECO:0000256" key="7">
    <source>
        <dbReference type="ARBA" id="ARBA00023136"/>
    </source>
</evidence>
<keyword evidence="5 9" id="KW-0378">Hydrolase</keyword>
<dbReference type="InterPro" id="IPR031006">
    <property type="entry name" value="Exosort_XrtN"/>
</dbReference>
<protein>
    <submittedName>
        <fullName evidence="9">Exosortase N</fullName>
        <ecNumber evidence="9">3.4.22.-</ecNumber>
    </submittedName>
</protein>
<feature type="transmembrane region" description="Helical" evidence="8">
    <location>
        <begin position="109"/>
        <end position="126"/>
    </location>
</feature>
<feature type="transmembrane region" description="Helical" evidence="8">
    <location>
        <begin position="227"/>
        <end position="252"/>
    </location>
</feature>
<evidence type="ECO:0000256" key="5">
    <source>
        <dbReference type="ARBA" id="ARBA00022801"/>
    </source>
</evidence>